<accession>A0AAD9CT38</accession>
<dbReference type="EMBL" id="JAODAN010000010">
    <property type="protein sequence ID" value="KAK1921662.1"/>
    <property type="molecule type" value="Genomic_DNA"/>
</dbReference>
<reference evidence="2" key="1">
    <citation type="submission" date="2023-02" db="EMBL/GenBank/DDBJ databases">
        <title>Identification and recombinant expression of a fungal hydrolase from Papiliotrema laurentii that hydrolyzes apple cutin and clears colloidal polyester polyurethane.</title>
        <authorList>
            <consortium name="DOE Joint Genome Institute"/>
            <person name="Roman V.A."/>
            <person name="Bojanowski C."/>
            <person name="Crable B.R."/>
            <person name="Wagner D.N."/>
            <person name="Hung C.S."/>
            <person name="Nadeau L.J."/>
            <person name="Schratz L."/>
            <person name="Haridas S."/>
            <person name="Pangilinan J."/>
            <person name="Lipzen A."/>
            <person name="Na H."/>
            <person name="Yan M."/>
            <person name="Ng V."/>
            <person name="Grigoriev I.V."/>
            <person name="Spatafora J.W."/>
            <person name="Barlow D."/>
            <person name="Biffinger J."/>
            <person name="Kelley-Loughnane N."/>
            <person name="Varaljay V.A."/>
            <person name="Crookes-Goodson W.J."/>
        </authorList>
    </citation>
    <scope>NUCLEOTIDE SEQUENCE</scope>
    <source>
        <strain evidence="2">5307AH</strain>
    </source>
</reference>
<protein>
    <submittedName>
        <fullName evidence="2">Uncharacterized protein</fullName>
    </submittedName>
</protein>
<evidence type="ECO:0000313" key="3">
    <source>
        <dbReference type="Proteomes" id="UP001182556"/>
    </source>
</evidence>
<comment type="caution">
    <text evidence="2">The sequence shown here is derived from an EMBL/GenBank/DDBJ whole genome shotgun (WGS) entry which is preliminary data.</text>
</comment>
<evidence type="ECO:0000256" key="1">
    <source>
        <dbReference type="SAM" id="MobiDB-lite"/>
    </source>
</evidence>
<keyword evidence="3" id="KW-1185">Reference proteome</keyword>
<gene>
    <name evidence="2" type="ORF">DB88DRAFT_498773</name>
</gene>
<dbReference type="AlphaFoldDB" id="A0AAD9CT38"/>
<sequence>MVGTAYEGSGHTHDAQGPPKVILFSLDPQESWTGYPARPKTESIFVDEGFGEQIREKVEKAVKRVLEDTLYHRSTVEGSSSAWSDFQYLGRIAREGILKSLETLNISRDRCEVWPVFPSVPDTTHPDAKSGQADKSNADNSWLEGIKGCVLFDNSTWRVWQESHGGKSNSSIRSLIHDLRSAFPSKDDSFTQELKAIAATRRKWDEEGIQIVP</sequence>
<feature type="region of interest" description="Disordered" evidence="1">
    <location>
        <begin position="1"/>
        <end position="20"/>
    </location>
</feature>
<proteinExistence type="predicted"/>
<organism evidence="2 3">
    <name type="scientific">Papiliotrema laurentii</name>
    <name type="common">Cryptococcus laurentii</name>
    <dbReference type="NCBI Taxonomy" id="5418"/>
    <lineage>
        <taxon>Eukaryota</taxon>
        <taxon>Fungi</taxon>
        <taxon>Dikarya</taxon>
        <taxon>Basidiomycota</taxon>
        <taxon>Agaricomycotina</taxon>
        <taxon>Tremellomycetes</taxon>
        <taxon>Tremellales</taxon>
        <taxon>Rhynchogastremaceae</taxon>
        <taxon>Papiliotrema</taxon>
    </lineage>
</organism>
<evidence type="ECO:0000313" key="2">
    <source>
        <dbReference type="EMBL" id="KAK1921662.1"/>
    </source>
</evidence>
<dbReference type="Proteomes" id="UP001182556">
    <property type="component" value="Unassembled WGS sequence"/>
</dbReference>
<name>A0AAD9CT38_PAPLA</name>